<keyword evidence="2" id="KW-1185">Reference proteome</keyword>
<dbReference type="Proteomes" id="UP000063781">
    <property type="component" value="Chromosome"/>
</dbReference>
<evidence type="ECO:0000313" key="1">
    <source>
        <dbReference type="EMBL" id="AMC93295.1"/>
    </source>
</evidence>
<dbReference type="OrthoDB" id="1648517at2"/>
<gene>
    <name evidence="1" type="ORF">AOC36_04695</name>
</gene>
<dbReference type="STRING" id="1514105.AOC36_04695"/>
<dbReference type="EMBL" id="CP013213">
    <property type="protein sequence ID" value="AMC93295.1"/>
    <property type="molecule type" value="Genomic_DNA"/>
</dbReference>
<accession>A0A0X8GZH1</accession>
<dbReference type="AlphaFoldDB" id="A0A0X8GZH1"/>
<organism evidence="1 2">
    <name type="scientific">Erysipelothrix larvae</name>
    <dbReference type="NCBI Taxonomy" id="1514105"/>
    <lineage>
        <taxon>Bacteria</taxon>
        <taxon>Bacillati</taxon>
        <taxon>Bacillota</taxon>
        <taxon>Erysipelotrichia</taxon>
        <taxon>Erysipelotrichales</taxon>
        <taxon>Erysipelotrichaceae</taxon>
        <taxon>Erysipelothrix</taxon>
    </lineage>
</organism>
<dbReference type="RefSeq" id="WP_067631922.1">
    <property type="nucleotide sequence ID" value="NZ_CP013213.1"/>
</dbReference>
<protein>
    <submittedName>
        <fullName evidence="1">Uncharacterized protein</fullName>
    </submittedName>
</protein>
<proteinExistence type="predicted"/>
<evidence type="ECO:0000313" key="2">
    <source>
        <dbReference type="Proteomes" id="UP000063781"/>
    </source>
</evidence>
<name>A0A0X8GZH1_9FIRM</name>
<sequence length="169" mass="19188">MKKIILIVFSLVLIVSAGAIVLYKHFKPADVSTAFTATESETVSLSFNESLEQVRSVPGNYLLFLFSDNEDDEYVWKSLLNPLLMNTDVEIKEITYINTSSTKDLTVTQLKSAYNVERTPSFVSMTVNEDKSVQINATLTYFSDKPFSQNDLKTWLFENNLWTGPYSAR</sequence>
<reference evidence="1 2" key="1">
    <citation type="submission" date="2015-10" db="EMBL/GenBank/DDBJ databases">
        <title>Erysipelothrix larvae sp. LV19 isolated from the larval gut of the rhinoceros beetle, Trypoxylus dichotomus.</title>
        <authorList>
            <person name="Lim S."/>
            <person name="Kim B.-C."/>
        </authorList>
    </citation>
    <scope>NUCLEOTIDE SEQUENCE [LARGE SCALE GENOMIC DNA]</scope>
    <source>
        <strain evidence="1 2">LV19</strain>
    </source>
</reference>
<dbReference type="KEGG" id="erl:AOC36_04695"/>